<feature type="domain" description="GAF" evidence="1">
    <location>
        <begin position="33"/>
        <end position="192"/>
    </location>
</feature>
<dbReference type="AlphaFoldDB" id="A0A923HXM3"/>
<protein>
    <submittedName>
        <fullName evidence="2">GAF domain-containing protein</fullName>
    </submittedName>
</protein>
<evidence type="ECO:0000313" key="2">
    <source>
        <dbReference type="EMBL" id="MBC3883284.1"/>
    </source>
</evidence>
<accession>A0A923HXM3</accession>
<name>A0A923HXM3_9BURK</name>
<gene>
    <name evidence="2" type="ORF">H8K36_17975</name>
</gene>
<reference evidence="2" key="1">
    <citation type="submission" date="2020-08" db="EMBL/GenBank/DDBJ databases">
        <title>Novel species isolated from subtropical streams in China.</title>
        <authorList>
            <person name="Lu H."/>
        </authorList>
    </citation>
    <scope>NUCLEOTIDE SEQUENCE</scope>
    <source>
        <strain evidence="2">LX22W</strain>
    </source>
</reference>
<dbReference type="Pfam" id="PF01590">
    <property type="entry name" value="GAF"/>
    <property type="match status" value="1"/>
</dbReference>
<dbReference type="SUPFAM" id="SSF55781">
    <property type="entry name" value="GAF domain-like"/>
    <property type="match status" value="1"/>
</dbReference>
<comment type="caution">
    <text evidence="2">The sequence shown here is derived from an EMBL/GenBank/DDBJ whole genome shotgun (WGS) entry which is preliminary data.</text>
</comment>
<dbReference type="Pfam" id="PF05157">
    <property type="entry name" value="MshEN"/>
    <property type="match status" value="1"/>
</dbReference>
<dbReference type="InterPro" id="IPR003018">
    <property type="entry name" value="GAF"/>
</dbReference>
<dbReference type="Proteomes" id="UP000627446">
    <property type="component" value="Unassembled WGS sequence"/>
</dbReference>
<dbReference type="InterPro" id="IPR037257">
    <property type="entry name" value="T2SS_E_N_sf"/>
</dbReference>
<dbReference type="SMART" id="SM00065">
    <property type="entry name" value="GAF"/>
    <property type="match status" value="1"/>
</dbReference>
<sequence length="420" mass="47814">MQRAHTEEYELFHRLTFLKSLQDITNKIHATDNVQQIMLDLSDAIRDQFKAEHLTLYAVTESKLEIQTTVKTGLKSFKDFSLPIAGSSIAGYVALTKKLVNIRNVYDTQELAQYTPKLEFRSKVDSRTGYRTKQMLTGPIVNANTGEILGVLQLINTREGDHFSAIMEDGMRLICETLAVAFEKRLKPAPVVRSKYDHLVIGGVLSAPELALATSSSRRKGIDLESVLVDEFQVSLKSIGDALTKFYGFEYEAYRADRPIPLRTKTFPRAFVDRHEWLIIESSDERLHVLCTDPEELIEHNIVANFFPNTAVRYSVTTRRDFHQTAADFYHEYDNGLSNDADYGENFSLGVATVAERQLLKRVHKTVSEAFHEKAIDIHLKQYYVPEKTASIMRRNGTVKKISGQVIIDFHVNHPDQTEI</sequence>
<dbReference type="InterPro" id="IPR007831">
    <property type="entry name" value="T2SS_GspE_N"/>
</dbReference>
<dbReference type="Gene3D" id="3.30.450.40">
    <property type="match status" value="1"/>
</dbReference>
<dbReference type="SUPFAM" id="SSF160246">
    <property type="entry name" value="EspE N-terminal domain-like"/>
    <property type="match status" value="1"/>
</dbReference>
<dbReference type="EMBL" id="JACOFZ010000012">
    <property type="protein sequence ID" value="MBC3883284.1"/>
    <property type="molecule type" value="Genomic_DNA"/>
</dbReference>
<proteinExistence type="predicted"/>
<dbReference type="InterPro" id="IPR029016">
    <property type="entry name" value="GAF-like_dom_sf"/>
</dbReference>
<dbReference type="RefSeq" id="WP_186917907.1">
    <property type="nucleotide sequence ID" value="NZ_JACOFZ010000012.1"/>
</dbReference>
<keyword evidence="3" id="KW-1185">Reference proteome</keyword>
<evidence type="ECO:0000313" key="3">
    <source>
        <dbReference type="Proteomes" id="UP000627446"/>
    </source>
</evidence>
<organism evidence="2 3">
    <name type="scientific">Undibacterium nitidum</name>
    <dbReference type="NCBI Taxonomy" id="2762298"/>
    <lineage>
        <taxon>Bacteria</taxon>
        <taxon>Pseudomonadati</taxon>
        <taxon>Pseudomonadota</taxon>
        <taxon>Betaproteobacteria</taxon>
        <taxon>Burkholderiales</taxon>
        <taxon>Oxalobacteraceae</taxon>
        <taxon>Undibacterium</taxon>
    </lineage>
</organism>
<evidence type="ECO:0000259" key="1">
    <source>
        <dbReference type="SMART" id="SM00065"/>
    </source>
</evidence>